<keyword evidence="2" id="KW-0808">Transferase</keyword>
<evidence type="ECO:0000313" key="5">
    <source>
        <dbReference type="EMBL" id="MDM5264698.1"/>
    </source>
</evidence>
<dbReference type="RefSeq" id="WP_289402598.1">
    <property type="nucleotide sequence ID" value="NZ_JAQIBC010000012.1"/>
</dbReference>
<protein>
    <submittedName>
        <fullName evidence="5">DNA cytosine methyltransferase</fullName>
    </submittedName>
</protein>
<dbReference type="InterPro" id="IPR001525">
    <property type="entry name" value="C5_MeTfrase"/>
</dbReference>
<organism evidence="5 6">
    <name type="scientific">Sulfurovum xiamenensis</name>
    <dbReference type="NCBI Taxonomy" id="3019066"/>
    <lineage>
        <taxon>Bacteria</taxon>
        <taxon>Pseudomonadati</taxon>
        <taxon>Campylobacterota</taxon>
        <taxon>Epsilonproteobacteria</taxon>
        <taxon>Campylobacterales</taxon>
        <taxon>Sulfurovaceae</taxon>
        <taxon>Sulfurovum</taxon>
    </lineage>
</organism>
<keyword evidence="1 5" id="KW-0489">Methyltransferase</keyword>
<accession>A0ABT7QUE9</accession>
<name>A0ABT7QUE9_9BACT</name>
<dbReference type="Pfam" id="PF00145">
    <property type="entry name" value="DNA_methylase"/>
    <property type="match status" value="1"/>
</dbReference>
<dbReference type="InterPro" id="IPR029063">
    <property type="entry name" value="SAM-dependent_MTases_sf"/>
</dbReference>
<gene>
    <name evidence="5" type="ORF">PF327_10875</name>
</gene>
<proteinExistence type="predicted"/>
<dbReference type="GO" id="GO:0008168">
    <property type="term" value="F:methyltransferase activity"/>
    <property type="evidence" value="ECO:0007669"/>
    <property type="project" value="UniProtKB-KW"/>
</dbReference>
<comment type="catalytic activity">
    <reaction evidence="4">
        <text>a 2'-deoxycytidine in DNA + S-adenosyl-L-methionine = a 5-methyl-2'-deoxycytidine in DNA + S-adenosyl-L-homocysteine + H(+)</text>
        <dbReference type="Rhea" id="RHEA:13681"/>
        <dbReference type="Rhea" id="RHEA-COMP:11369"/>
        <dbReference type="Rhea" id="RHEA-COMP:11370"/>
        <dbReference type="ChEBI" id="CHEBI:15378"/>
        <dbReference type="ChEBI" id="CHEBI:57856"/>
        <dbReference type="ChEBI" id="CHEBI:59789"/>
        <dbReference type="ChEBI" id="CHEBI:85452"/>
        <dbReference type="ChEBI" id="CHEBI:85454"/>
        <dbReference type="EC" id="2.1.1.37"/>
    </reaction>
</comment>
<keyword evidence="6" id="KW-1185">Reference proteome</keyword>
<dbReference type="Gene3D" id="3.40.50.150">
    <property type="entry name" value="Vaccinia Virus protein VP39"/>
    <property type="match status" value="1"/>
</dbReference>
<dbReference type="EMBL" id="JAQIBC010000012">
    <property type="protein sequence ID" value="MDM5264698.1"/>
    <property type="molecule type" value="Genomic_DNA"/>
</dbReference>
<keyword evidence="3" id="KW-0680">Restriction system</keyword>
<comment type="caution">
    <text evidence="5">The sequence shown here is derived from an EMBL/GenBank/DDBJ whole genome shotgun (WGS) entry which is preliminary data.</text>
</comment>
<evidence type="ECO:0000256" key="1">
    <source>
        <dbReference type="ARBA" id="ARBA00022603"/>
    </source>
</evidence>
<evidence type="ECO:0000313" key="6">
    <source>
        <dbReference type="Proteomes" id="UP001169066"/>
    </source>
</evidence>
<sequence>MKILNLYAGIGGNRKLWGDEHEITAVEYNEDIAKVYKDLYQNDNVVVCDAHQYLIDHYKEFDFIWASPPCPTHSDIRRCGVHSGQYEALYPDMTLYQQIILLQNFAPKDTKFVIENVKPYYDYLIKPQVILHRHPFWSNFNIPMIDIEDDRKHESINGSGSVYGVSLDKYDISNKRQILRNMVNPEVGKYILDVAMDTVKYKQGGLFDFIGETA</sequence>
<dbReference type="SUPFAM" id="SSF53335">
    <property type="entry name" value="S-adenosyl-L-methionine-dependent methyltransferases"/>
    <property type="match status" value="1"/>
</dbReference>
<dbReference type="GO" id="GO:0032259">
    <property type="term" value="P:methylation"/>
    <property type="evidence" value="ECO:0007669"/>
    <property type="project" value="UniProtKB-KW"/>
</dbReference>
<reference evidence="5" key="1">
    <citation type="submission" date="2023-01" db="EMBL/GenBank/DDBJ databases">
        <title>Sulfurovum sp. XTW-4 genome assembly.</title>
        <authorList>
            <person name="Wang J."/>
        </authorList>
    </citation>
    <scope>NUCLEOTIDE SEQUENCE</scope>
    <source>
        <strain evidence="5">XTW-4</strain>
    </source>
</reference>
<evidence type="ECO:0000256" key="2">
    <source>
        <dbReference type="ARBA" id="ARBA00022679"/>
    </source>
</evidence>
<evidence type="ECO:0000256" key="4">
    <source>
        <dbReference type="ARBA" id="ARBA00047422"/>
    </source>
</evidence>
<dbReference type="Proteomes" id="UP001169066">
    <property type="component" value="Unassembled WGS sequence"/>
</dbReference>
<evidence type="ECO:0000256" key="3">
    <source>
        <dbReference type="ARBA" id="ARBA00022747"/>
    </source>
</evidence>